<name>A0A9W6GMN3_9FUSO</name>
<keyword evidence="2" id="KW-0488">Methylation</keyword>
<proteinExistence type="predicted"/>
<evidence type="ECO:0000256" key="1">
    <source>
        <dbReference type="ARBA" id="ARBA00004167"/>
    </source>
</evidence>
<keyword evidence="8" id="KW-1185">Reference proteome</keyword>
<evidence type="ECO:0000313" key="7">
    <source>
        <dbReference type="EMBL" id="GLI56606.1"/>
    </source>
</evidence>
<comment type="caution">
    <text evidence="7">The sequence shown here is derived from an EMBL/GenBank/DDBJ whole genome shotgun (WGS) entry which is preliminary data.</text>
</comment>
<dbReference type="AlphaFoldDB" id="A0A9W6GMN3"/>
<dbReference type="GO" id="GO:0016020">
    <property type="term" value="C:membrane"/>
    <property type="evidence" value="ECO:0007669"/>
    <property type="project" value="UniProtKB-SubCell"/>
</dbReference>
<protein>
    <recommendedName>
        <fullName evidence="9">Prepilin-type N-terminal cleavage/methylation domain-containing protein</fullName>
    </recommendedName>
</protein>
<dbReference type="SUPFAM" id="SSF54523">
    <property type="entry name" value="Pili subunits"/>
    <property type="match status" value="1"/>
</dbReference>
<evidence type="ECO:0000256" key="4">
    <source>
        <dbReference type="ARBA" id="ARBA00022989"/>
    </source>
</evidence>
<reference evidence="7" key="1">
    <citation type="submission" date="2022-12" db="EMBL/GenBank/DDBJ databases">
        <title>Reference genome sequencing for broad-spectrum identification of bacterial and archaeal isolates by mass spectrometry.</title>
        <authorList>
            <person name="Sekiguchi Y."/>
            <person name="Tourlousse D.M."/>
        </authorList>
    </citation>
    <scope>NUCLEOTIDE SEQUENCE</scope>
    <source>
        <strain evidence="7">10succ1</strain>
    </source>
</reference>
<keyword evidence="4 6" id="KW-1133">Transmembrane helix</keyword>
<evidence type="ECO:0000256" key="3">
    <source>
        <dbReference type="ARBA" id="ARBA00022692"/>
    </source>
</evidence>
<dbReference type="Gene3D" id="3.30.700.10">
    <property type="entry name" value="Glycoprotein, Type 4 Pilin"/>
    <property type="match status" value="1"/>
</dbReference>
<dbReference type="InterPro" id="IPR045584">
    <property type="entry name" value="Pilin-like"/>
</dbReference>
<dbReference type="EMBL" id="BSDY01000009">
    <property type="protein sequence ID" value="GLI56606.1"/>
    <property type="molecule type" value="Genomic_DNA"/>
</dbReference>
<evidence type="ECO:0000256" key="6">
    <source>
        <dbReference type="SAM" id="Phobius"/>
    </source>
</evidence>
<dbReference type="PANTHER" id="PTHR30093:SF44">
    <property type="entry name" value="TYPE II SECRETION SYSTEM CORE PROTEIN G"/>
    <property type="match status" value="1"/>
</dbReference>
<dbReference type="NCBIfam" id="TIGR02532">
    <property type="entry name" value="IV_pilin_GFxxxE"/>
    <property type="match status" value="1"/>
</dbReference>
<dbReference type="PROSITE" id="PS00409">
    <property type="entry name" value="PROKAR_NTER_METHYL"/>
    <property type="match status" value="1"/>
</dbReference>
<dbReference type="Pfam" id="PF07963">
    <property type="entry name" value="N_methyl"/>
    <property type="match status" value="1"/>
</dbReference>
<dbReference type="Proteomes" id="UP001144471">
    <property type="component" value="Unassembled WGS sequence"/>
</dbReference>
<dbReference type="RefSeq" id="WP_281835866.1">
    <property type="nucleotide sequence ID" value="NZ_BSDY01000009.1"/>
</dbReference>
<sequence length="158" mass="18222">MKKSGFTLIELMVVIVIIGGLAAITLPKFEDMRKEAEIAQIQANTKNIRTAIAMWEVKHGDHMFNHRSSPGNKESHIFTNDADLDSDFLKILGKDTLPNLPNYSDKHNFYVPVTNFDKFMEYHCRYGAVGWAVNQQGEIYPAVDFERYKKFNITWKSF</sequence>
<keyword evidence="3 6" id="KW-0812">Transmembrane</keyword>
<evidence type="ECO:0000256" key="2">
    <source>
        <dbReference type="ARBA" id="ARBA00022481"/>
    </source>
</evidence>
<dbReference type="InterPro" id="IPR012902">
    <property type="entry name" value="N_methyl_site"/>
</dbReference>
<dbReference type="PANTHER" id="PTHR30093">
    <property type="entry name" value="GENERAL SECRETION PATHWAY PROTEIN G"/>
    <property type="match status" value="1"/>
</dbReference>
<accession>A0A9W6GMN3</accession>
<evidence type="ECO:0000313" key="8">
    <source>
        <dbReference type="Proteomes" id="UP001144471"/>
    </source>
</evidence>
<organism evidence="7 8">
    <name type="scientific">Propionigenium maris DSM 9537</name>
    <dbReference type="NCBI Taxonomy" id="1123000"/>
    <lineage>
        <taxon>Bacteria</taxon>
        <taxon>Fusobacteriati</taxon>
        <taxon>Fusobacteriota</taxon>
        <taxon>Fusobacteriia</taxon>
        <taxon>Fusobacteriales</taxon>
        <taxon>Fusobacteriaceae</taxon>
        <taxon>Propionigenium</taxon>
    </lineage>
</organism>
<keyword evidence="5 6" id="KW-0472">Membrane</keyword>
<comment type="subcellular location">
    <subcellularLocation>
        <location evidence="1">Membrane</location>
        <topology evidence="1">Single-pass membrane protein</topology>
    </subcellularLocation>
</comment>
<feature type="transmembrane region" description="Helical" evidence="6">
    <location>
        <begin position="6"/>
        <end position="26"/>
    </location>
</feature>
<gene>
    <name evidence="7" type="ORF">PM10SUCC1_21200</name>
</gene>
<evidence type="ECO:0008006" key="9">
    <source>
        <dbReference type="Google" id="ProtNLM"/>
    </source>
</evidence>
<evidence type="ECO:0000256" key="5">
    <source>
        <dbReference type="ARBA" id="ARBA00023136"/>
    </source>
</evidence>